<dbReference type="SUPFAM" id="SSF46785">
    <property type="entry name" value="Winged helix' DNA-binding domain"/>
    <property type="match status" value="1"/>
</dbReference>
<dbReference type="InterPro" id="IPR002577">
    <property type="entry name" value="HTH_HxlR"/>
</dbReference>
<name>A0A2W5FNR0_9BACT</name>
<dbReference type="EMBL" id="QFOT01000020">
    <property type="protein sequence ID" value="PZP56618.1"/>
    <property type="molecule type" value="Genomic_DNA"/>
</dbReference>
<organism evidence="5 6">
    <name type="scientific">Micavibrio aeruginosavorus</name>
    <dbReference type="NCBI Taxonomy" id="349221"/>
    <lineage>
        <taxon>Bacteria</taxon>
        <taxon>Pseudomonadati</taxon>
        <taxon>Bdellovibrionota</taxon>
        <taxon>Bdellovibrionia</taxon>
        <taxon>Bdellovibrionales</taxon>
        <taxon>Pseudobdellovibrionaceae</taxon>
        <taxon>Micavibrio</taxon>
    </lineage>
</organism>
<evidence type="ECO:0000256" key="2">
    <source>
        <dbReference type="ARBA" id="ARBA00023125"/>
    </source>
</evidence>
<gene>
    <name evidence="5" type="ORF">DI586_03125</name>
</gene>
<sequence length="128" mass="14812">MHVTHNIPDTDTSECKTIQEILGRVGDKWSVLIVMKLAESPHRFNELKRVITGISQRMLTFTLRGLEREGLIERTVYDTVPPSVEYTLTELGLSIKEPVIMLGMWAVKNQHLIQHARENFDKRDKSRK</sequence>
<dbReference type="PANTHER" id="PTHR33204:SF39">
    <property type="entry name" value="TRANSCRIPTIONAL REGULATORY PROTEIN"/>
    <property type="match status" value="1"/>
</dbReference>
<accession>A0A2W5FNR0</accession>
<dbReference type="GO" id="GO:0003677">
    <property type="term" value="F:DNA binding"/>
    <property type="evidence" value="ECO:0007669"/>
    <property type="project" value="UniProtKB-KW"/>
</dbReference>
<dbReference type="Gene3D" id="1.10.10.10">
    <property type="entry name" value="Winged helix-like DNA-binding domain superfamily/Winged helix DNA-binding domain"/>
    <property type="match status" value="1"/>
</dbReference>
<evidence type="ECO:0000313" key="6">
    <source>
        <dbReference type="Proteomes" id="UP000249739"/>
    </source>
</evidence>
<dbReference type="PANTHER" id="PTHR33204">
    <property type="entry name" value="TRANSCRIPTIONAL REGULATOR, MARR FAMILY"/>
    <property type="match status" value="1"/>
</dbReference>
<keyword evidence="3" id="KW-0804">Transcription</keyword>
<comment type="caution">
    <text evidence="5">The sequence shown here is derived from an EMBL/GenBank/DDBJ whole genome shotgun (WGS) entry which is preliminary data.</text>
</comment>
<dbReference type="InterPro" id="IPR036390">
    <property type="entry name" value="WH_DNA-bd_sf"/>
</dbReference>
<feature type="domain" description="HTH hxlR-type" evidence="4">
    <location>
        <begin position="15"/>
        <end position="114"/>
    </location>
</feature>
<dbReference type="Proteomes" id="UP000249739">
    <property type="component" value="Unassembled WGS sequence"/>
</dbReference>
<dbReference type="PROSITE" id="PS51118">
    <property type="entry name" value="HTH_HXLR"/>
    <property type="match status" value="1"/>
</dbReference>
<reference evidence="5 6" key="1">
    <citation type="submission" date="2017-08" db="EMBL/GenBank/DDBJ databases">
        <title>Infants hospitalized years apart are colonized by the same room-sourced microbial strains.</title>
        <authorList>
            <person name="Brooks B."/>
            <person name="Olm M.R."/>
            <person name="Firek B.A."/>
            <person name="Baker R."/>
            <person name="Thomas B.C."/>
            <person name="Morowitz M.J."/>
            <person name="Banfield J.F."/>
        </authorList>
    </citation>
    <scope>NUCLEOTIDE SEQUENCE [LARGE SCALE GENOMIC DNA]</scope>
    <source>
        <strain evidence="5">S2_006_000_R2_64</strain>
    </source>
</reference>
<keyword evidence="1" id="KW-0805">Transcription regulation</keyword>
<evidence type="ECO:0000256" key="3">
    <source>
        <dbReference type="ARBA" id="ARBA00023163"/>
    </source>
</evidence>
<proteinExistence type="predicted"/>
<evidence type="ECO:0000259" key="4">
    <source>
        <dbReference type="PROSITE" id="PS51118"/>
    </source>
</evidence>
<evidence type="ECO:0000256" key="1">
    <source>
        <dbReference type="ARBA" id="ARBA00023015"/>
    </source>
</evidence>
<dbReference type="AlphaFoldDB" id="A0A2W5FNR0"/>
<dbReference type="InterPro" id="IPR036388">
    <property type="entry name" value="WH-like_DNA-bd_sf"/>
</dbReference>
<keyword evidence="2" id="KW-0238">DNA-binding</keyword>
<protein>
    <submittedName>
        <fullName evidence="5">Transcriptional regulator</fullName>
    </submittedName>
</protein>
<dbReference type="Pfam" id="PF01638">
    <property type="entry name" value="HxlR"/>
    <property type="match status" value="1"/>
</dbReference>
<evidence type="ECO:0000313" key="5">
    <source>
        <dbReference type="EMBL" id="PZP56618.1"/>
    </source>
</evidence>